<keyword evidence="5" id="KW-0539">Nucleus</keyword>
<dbReference type="CDD" id="cd11393">
    <property type="entry name" value="bHLH_AtbHLH_like"/>
    <property type="match status" value="1"/>
</dbReference>
<keyword evidence="8" id="KW-1185">Reference proteome</keyword>
<dbReference type="PROSITE" id="PS50888">
    <property type="entry name" value="BHLH"/>
    <property type="match status" value="1"/>
</dbReference>
<reference evidence="7" key="2">
    <citation type="journal article" date="2023" name="Plants (Basel)">
        <title>Annotation of the Turnera subulata (Passifloraceae) Draft Genome Reveals the S-Locus Evolved after the Divergence of Turneroideae from Passifloroideae in a Stepwise Manner.</title>
        <authorList>
            <person name="Henning P.M."/>
            <person name="Roalson E.H."/>
            <person name="Mir W."/>
            <person name="McCubbin A.G."/>
            <person name="Shore J.S."/>
        </authorList>
    </citation>
    <scope>NUCLEOTIDE SEQUENCE</scope>
    <source>
        <strain evidence="7">F60SS</strain>
    </source>
</reference>
<dbReference type="Proteomes" id="UP001141552">
    <property type="component" value="Unassembled WGS sequence"/>
</dbReference>
<dbReference type="PANTHER" id="PTHR16223:SF138">
    <property type="entry name" value="TRANSCRIPTION FACTOR BHLH103-LIKE"/>
    <property type="match status" value="1"/>
</dbReference>
<dbReference type="Gene3D" id="4.10.280.10">
    <property type="entry name" value="Helix-loop-helix DNA-binding domain"/>
    <property type="match status" value="1"/>
</dbReference>
<evidence type="ECO:0000256" key="1">
    <source>
        <dbReference type="ARBA" id="ARBA00004123"/>
    </source>
</evidence>
<keyword evidence="4" id="KW-0804">Transcription</keyword>
<evidence type="ECO:0000313" key="8">
    <source>
        <dbReference type="Proteomes" id="UP001141552"/>
    </source>
</evidence>
<organism evidence="7 8">
    <name type="scientific">Turnera subulata</name>
    <dbReference type="NCBI Taxonomy" id="218843"/>
    <lineage>
        <taxon>Eukaryota</taxon>
        <taxon>Viridiplantae</taxon>
        <taxon>Streptophyta</taxon>
        <taxon>Embryophyta</taxon>
        <taxon>Tracheophyta</taxon>
        <taxon>Spermatophyta</taxon>
        <taxon>Magnoliopsida</taxon>
        <taxon>eudicotyledons</taxon>
        <taxon>Gunneridae</taxon>
        <taxon>Pentapetalae</taxon>
        <taxon>rosids</taxon>
        <taxon>fabids</taxon>
        <taxon>Malpighiales</taxon>
        <taxon>Passifloraceae</taxon>
        <taxon>Turnera</taxon>
    </lineage>
</organism>
<gene>
    <name evidence="7" type="ORF">Tsubulata_018089</name>
</gene>
<dbReference type="GO" id="GO:0046983">
    <property type="term" value="F:protein dimerization activity"/>
    <property type="evidence" value="ECO:0007669"/>
    <property type="project" value="InterPro"/>
</dbReference>
<evidence type="ECO:0000256" key="3">
    <source>
        <dbReference type="ARBA" id="ARBA00023125"/>
    </source>
</evidence>
<sequence>MRNALLPPVSSQLYNLGNNGVQMPNLDVSMSVDREVNVHGTNIYLHTTSNQLRGRDFTIPFQTLVNYQPAGYQSSFSGDNMSLQSMLQSRKVSVPEVDMDFQVTQMRKRPIQYTSLTDSGDLIENKTTLRELQTNKKKKGNVSAEEHWDTHDPKLRLPVRRSQKLSDKITALQKLVSPYGKTDTASVLQEASLYIKLLQQQIQNLFQMLSSSYDTTRPIQHSEEIHTKLEDLRSRGLCLVPISLTQRMTRNDHGIDSNVVEGKLF</sequence>
<reference evidence="7" key="1">
    <citation type="submission" date="2022-02" db="EMBL/GenBank/DDBJ databases">
        <authorList>
            <person name="Henning P.M."/>
            <person name="McCubbin A.G."/>
            <person name="Shore J.S."/>
        </authorList>
    </citation>
    <scope>NUCLEOTIDE SEQUENCE</scope>
    <source>
        <strain evidence="7">F60SS</strain>
        <tissue evidence="7">Leaves</tissue>
    </source>
</reference>
<evidence type="ECO:0000313" key="7">
    <source>
        <dbReference type="EMBL" id="KAJ4830412.1"/>
    </source>
</evidence>
<feature type="domain" description="BHLH" evidence="6">
    <location>
        <begin position="149"/>
        <end position="198"/>
    </location>
</feature>
<evidence type="ECO:0000256" key="5">
    <source>
        <dbReference type="ARBA" id="ARBA00023242"/>
    </source>
</evidence>
<dbReference type="OrthoDB" id="1870356at2759"/>
<dbReference type="InterPro" id="IPR011598">
    <property type="entry name" value="bHLH_dom"/>
</dbReference>
<dbReference type="PANTHER" id="PTHR16223">
    <property type="entry name" value="TRANSCRIPTION FACTOR BHLH83-RELATED"/>
    <property type="match status" value="1"/>
</dbReference>
<dbReference type="GO" id="GO:0000978">
    <property type="term" value="F:RNA polymerase II cis-regulatory region sequence-specific DNA binding"/>
    <property type="evidence" value="ECO:0007669"/>
    <property type="project" value="TreeGrafter"/>
</dbReference>
<name>A0A9Q0FFH7_9ROSI</name>
<keyword evidence="2" id="KW-0805">Transcription regulation</keyword>
<dbReference type="GO" id="GO:0000981">
    <property type="term" value="F:DNA-binding transcription factor activity, RNA polymerase II-specific"/>
    <property type="evidence" value="ECO:0007669"/>
    <property type="project" value="TreeGrafter"/>
</dbReference>
<protein>
    <recommendedName>
        <fullName evidence="6">BHLH domain-containing protein</fullName>
    </recommendedName>
</protein>
<dbReference type="InterPro" id="IPR045843">
    <property type="entry name" value="IND-like"/>
</dbReference>
<dbReference type="EMBL" id="JAKUCV010005643">
    <property type="protein sequence ID" value="KAJ4830412.1"/>
    <property type="molecule type" value="Genomic_DNA"/>
</dbReference>
<proteinExistence type="predicted"/>
<accession>A0A9Q0FFH7</accession>
<dbReference type="GO" id="GO:0005634">
    <property type="term" value="C:nucleus"/>
    <property type="evidence" value="ECO:0007669"/>
    <property type="project" value="UniProtKB-SubCell"/>
</dbReference>
<comment type="caution">
    <text evidence="7">The sequence shown here is derived from an EMBL/GenBank/DDBJ whole genome shotgun (WGS) entry which is preliminary data.</text>
</comment>
<evidence type="ECO:0000256" key="2">
    <source>
        <dbReference type="ARBA" id="ARBA00023015"/>
    </source>
</evidence>
<dbReference type="SUPFAM" id="SSF47459">
    <property type="entry name" value="HLH, helix-loop-helix DNA-binding domain"/>
    <property type="match status" value="1"/>
</dbReference>
<evidence type="ECO:0000256" key="4">
    <source>
        <dbReference type="ARBA" id="ARBA00023163"/>
    </source>
</evidence>
<dbReference type="AlphaFoldDB" id="A0A9Q0FFH7"/>
<comment type="subcellular location">
    <subcellularLocation>
        <location evidence="1">Nucleus</location>
    </subcellularLocation>
</comment>
<keyword evidence="3" id="KW-0238">DNA-binding</keyword>
<dbReference type="InterPro" id="IPR036638">
    <property type="entry name" value="HLH_DNA-bd_sf"/>
</dbReference>
<dbReference type="InterPro" id="IPR045239">
    <property type="entry name" value="bHLH95_bHLH"/>
</dbReference>
<evidence type="ECO:0000259" key="6">
    <source>
        <dbReference type="PROSITE" id="PS50888"/>
    </source>
</evidence>